<dbReference type="EC" id="2.7.8.28" evidence="3"/>
<dbReference type="PANTHER" id="PTHR43007:SF1">
    <property type="entry name" value="2-PHOSPHO-L-LACTATE TRANSFERASE"/>
    <property type="match status" value="1"/>
</dbReference>
<dbReference type="Pfam" id="PF01933">
    <property type="entry name" value="CofD"/>
    <property type="match status" value="1"/>
</dbReference>
<feature type="binding site" evidence="3">
    <location>
        <position position="48"/>
    </location>
    <ligand>
        <name>7,8-didemethyl-8-hydroxy-5-deazariboflavin</name>
        <dbReference type="ChEBI" id="CHEBI:59904"/>
    </ligand>
</feature>
<comment type="similarity">
    <text evidence="3">Belongs to the CofD family.</text>
</comment>
<dbReference type="InterPro" id="IPR038136">
    <property type="entry name" value="CofD-like_dom_sf"/>
</dbReference>
<keyword evidence="5" id="KW-1185">Reference proteome</keyword>
<keyword evidence="1 3" id="KW-0808">Transferase</keyword>
<comment type="caution">
    <text evidence="4">The sequence shown here is derived from an EMBL/GenBank/DDBJ whole genome shotgun (WGS) entry which is preliminary data.</text>
</comment>
<evidence type="ECO:0000256" key="3">
    <source>
        <dbReference type="HAMAP-Rule" id="MF_01257"/>
    </source>
</evidence>
<name>A0ABT5X825_9EURY</name>
<comment type="cofactor">
    <cofactor evidence="3">
        <name>Mg(2+)</name>
        <dbReference type="ChEBI" id="CHEBI:18420"/>
    </cofactor>
</comment>
<dbReference type="InterPro" id="IPR002882">
    <property type="entry name" value="CofD"/>
</dbReference>
<evidence type="ECO:0000256" key="2">
    <source>
        <dbReference type="ARBA" id="ARBA00022842"/>
    </source>
</evidence>
<comment type="catalytic activity">
    <reaction evidence="3">
        <text>(2S)-lactyl-2-diphospho-5'-guanosine + 7,8-didemethyl-8-hydroxy-5-deazariboflavin = oxidized coenzyme F420-0 + GMP + H(+)</text>
        <dbReference type="Rhea" id="RHEA:63444"/>
        <dbReference type="ChEBI" id="CHEBI:15378"/>
        <dbReference type="ChEBI" id="CHEBI:58115"/>
        <dbReference type="ChEBI" id="CHEBI:59435"/>
        <dbReference type="ChEBI" id="CHEBI:59904"/>
        <dbReference type="ChEBI" id="CHEBI:59907"/>
        <dbReference type="EC" id="2.7.8.28"/>
    </reaction>
</comment>
<sequence length="320" mass="34155">MIVLSGGTGTPKLLVGLQKVLPSSEVTVVANTADDLWISGNLVSPDLDSVVYTLAGMIDRGKWWGIEGDSFKTHEFLKGLGRRELLSLGDLDRAVHIFRSELLREGLSLSDATQSLSRALKVEERVVPMTNDPVSTLISTPEGEMDLQEFWVGRGGRAEVTGVRYRGIEEARPSPGFVTALERAAEEGEPVLIGPSNPVSSIGPILALRGVRDLLGGGGGEIPVVAVSPLVGGRPVSGPAAKFMRAQGYPVTDQAVAEILGCVDLMVVSLKSDYPGPSVRLDTVMRDGADSTRLAEEIVEVLEMVGRRKMGEKEGEKERG</sequence>
<dbReference type="PANTHER" id="PTHR43007">
    <property type="entry name" value="2-PHOSPHO-L-LACTATE TRANSFERASE"/>
    <property type="match status" value="1"/>
</dbReference>
<evidence type="ECO:0000313" key="5">
    <source>
        <dbReference type="Proteomes" id="UP001220010"/>
    </source>
</evidence>
<comment type="function">
    <text evidence="3">Catalyzes the transfer of the 2-phospholactate moiety from (2S)-lactyl-2-diphospho-5'-guanosine to 7,8-didemethyl-8-hydroxy-5-deazariboflavin (FO) with the formation of oxidized coenzyme F420-0 and GMP.</text>
</comment>
<comment type="subunit">
    <text evidence="3">Homodimer.</text>
</comment>
<protein>
    <recommendedName>
        <fullName evidence="3">2-phospho-L-lactate transferase</fullName>
        <ecNumber evidence="3">2.7.8.28</ecNumber>
    </recommendedName>
    <alternativeName>
        <fullName evidence="3">EPPG:FO PEP transferase</fullName>
    </alternativeName>
</protein>
<reference evidence="4 5" key="1">
    <citation type="submission" date="2023-03" db="EMBL/GenBank/DDBJ databases">
        <title>WGS of Methanotrichaceae archaeon Mx.</title>
        <authorList>
            <person name="Sorokin D.Y."/>
            <person name="Merkel A.Y."/>
        </authorList>
    </citation>
    <scope>NUCLEOTIDE SEQUENCE [LARGE SCALE GENOMIC DNA]</scope>
    <source>
        <strain evidence="4 5">Mx</strain>
    </source>
</reference>
<dbReference type="SUPFAM" id="SSF142338">
    <property type="entry name" value="CofD-like"/>
    <property type="match status" value="1"/>
</dbReference>
<organism evidence="4 5">
    <name type="scientific">Candidatus Methanocrinis natronophilus</name>
    <dbReference type="NCBI Taxonomy" id="3033396"/>
    <lineage>
        <taxon>Archaea</taxon>
        <taxon>Methanobacteriati</taxon>
        <taxon>Methanobacteriota</taxon>
        <taxon>Stenosarchaea group</taxon>
        <taxon>Methanomicrobia</taxon>
        <taxon>Methanotrichales</taxon>
        <taxon>Methanotrichaceae</taxon>
        <taxon>Methanocrinis</taxon>
    </lineage>
</organism>
<evidence type="ECO:0000256" key="1">
    <source>
        <dbReference type="ARBA" id="ARBA00022679"/>
    </source>
</evidence>
<proteinExistence type="inferred from homology"/>
<comment type="caution">
    <text evidence="3">Lacks conserved residue(s) required for the propagation of feature annotation.</text>
</comment>
<comment type="pathway">
    <text evidence="3">Cofactor biosynthesis; coenzyme F420 biosynthesis.</text>
</comment>
<dbReference type="NCBIfam" id="TIGR01819">
    <property type="entry name" value="F420_cofD"/>
    <property type="match status" value="1"/>
</dbReference>
<accession>A0ABT5X825</accession>
<gene>
    <name evidence="3 4" type="primary">cofD</name>
    <name evidence="4" type="ORF">P0O15_06570</name>
</gene>
<keyword evidence="2 3" id="KW-0460">Magnesium</keyword>
<dbReference type="CDD" id="cd07186">
    <property type="entry name" value="CofD_like"/>
    <property type="match status" value="1"/>
</dbReference>
<dbReference type="Gene3D" id="1.10.8.240">
    <property type="entry name" value="CofD-like domain"/>
    <property type="match status" value="1"/>
</dbReference>
<dbReference type="GO" id="GO:0043743">
    <property type="term" value="F:LPPG:FO 2-phospho-L-lactate transferase activity"/>
    <property type="evidence" value="ECO:0007669"/>
    <property type="project" value="UniProtKB-EC"/>
</dbReference>
<dbReference type="InterPro" id="IPR010115">
    <property type="entry name" value="FbiA/CofD"/>
</dbReference>
<dbReference type="Gene3D" id="3.40.50.10680">
    <property type="entry name" value="CofD-like domains"/>
    <property type="match status" value="1"/>
</dbReference>
<dbReference type="HAMAP" id="MF_01257">
    <property type="entry name" value="CofD"/>
    <property type="match status" value="1"/>
</dbReference>
<dbReference type="EMBL" id="JARFPK010000020">
    <property type="protein sequence ID" value="MDF0590831.1"/>
    <property type="molecule type" value="Genomic_DNA"/>
</dbReference>
<dbReference type="Proteomes" id="UP001220010">
    <property type="component" value="Unassembled WGS sequence"/>
</dbReference>
<evidence type="ECO:0000313" key="4">
    <source>
        <dbReference type="EMBL" id="MDF0590831.1"/>
    </source>
</evidence>